<keyword evidence="1" id="KW-0812">Transmembrane</keyword>
<dbReference type="Pfam" id="PF11292">
    <property type="entry name" value="DUF3093"/>
    <property type="match status" value="1"/>
</dbReference>
<dbReference type="Proteomes" id="UP000648352">
    <property type="component" value="Unassembled WGS sequence"/>
</dbReference>
<reference evidence="2 3" key="1">
    <citation type="submission" date="2020-08" db="EMBL/GenBank/DDBJ databases">
        <title>A Genomic Blueprint of the Chicken Gut Microbiome.</title>
        <authorList>
            <person name="Gilroy R."/>
            <person name="Ravi A."/>
            <person name="Getino M."/>
            <person name="Pursley I."/>
            <person name="Horton D.L."/>
            <person name="Alikhan N.-F."/>
            <person name="Baker D."/>
            <person name="Gharbi K."/>
            <person name="Hall N."/>
            <person name="Watson M."/>
            <person name="Adriaenssens E.M."/>
            <person name="Foster-Nyarko E."/>
            <person name="Jarju S."/>
            <person name="Secka A."/>
            <person name="Antonio M."/>
            <person name="Oren A."/>
            <person name="Chaudhuri R."/>
            <person name="La Ragione R.M."/>
            <person name="Hildebrand F."/>
            <person name="Pallen M.J."/>
        </authorList>
    </citation>
    <scope>NUCLEOTIDE SEQUENCE [LARGE SCALE GENOMIC DNA]</scope>
    <source>
        <strain evidence="2 3">Sa4CUA7</strain>
    </source>
</reference>
<keyword evidence="1" id="KW-0472">Membrane</keyword>
<feature type="transmembrane region" description="Helical" evidence="1">
    <location>
        <begin position="46"/>
        <end position="69"/>
    </location>
</feature>
<accession>A0ABR8S2U0</accession>
<sequence length="158" mass="16722">MQKTAAGMRPAYAYRERLSPSLWVLVSAAVIGPMAALVLTPIAPTLALVVGAVVGVGAIALLIALSPVVEVRDGWLRAGRAKIEVRHLGEPESFTGEAARQARGPQLDPRSWLLVRAGVDAIVRVPIEDPRDPAPSWLISTRTPDRLSAAIRAARPGG</sequence>
<feature type="transmembrane region" description="Helical" evidence="1">
    <location>
        <begin position="21"/>
        <end position="40"/>
    </location>
</feature>
<keyword evidence="3" id="KW-1185">Reference proteome</keyword>
<evidence type="ECO:0000256" key="1">
    <source>
        <dbReference type="SAM" id="Phobius"/>
    </source>
</evidence>
<evidence type="ECO:0000313" key="3">
    <source>
        <dbReference type="Proteomes" id="UP000648352"/>
    </source>
</evidence>
<proteinExistence type="predicted"/>
<organism evidence="2 3">
    <name type="scientific">Microbacterium pullorum</name>
    <dbReference type="NCBI Taxonomy" id="2762236"/>
    <lineage>
        <taxon>Bacteria</taxon>
        <taxon>Bacillati</taxon>
        <taxon>Actinomycetota</taxon>
        <taxon>Actinomycetes</taxon>
        <taxon>Micrococcales</taxon>
        <taxon>Microbacteriaceae</taxon>
        <taxon>Microbacterium</taxon>
    </lineage>
</organism>
<dbReference type="InterPro" id="IPR021443">
    <property type="entry name" value="DUF3093"/>
</dbReference>
<dbReference type="EMBL" id="JACSQP010000005">
    <property type="protein sequence ID" value="MBD7957801.1"/>
    <property type="molecule type" value="Genomic_DNA"/>
</dbReference>
<dbReference type="RefSeq" id="WP_191719006.1">
    <property type="nucleotide sequence ID" value="NZ_JACSQP010000005.1"/>
</dbReference>
<name>A0ABR8S2U0_9MICO</name>
<evidence type="ECO:0000313" key="2">
    <source>
        <dbReference type="EMBL" id="MBD7957801.1"/>
    </source>
</evidence>
<protein>
    <submittedName>
        <fullName evidence="2">DUF3093 domain-containing protein</fullName>
    </submittedName>
</protein>
<keyword evidence="1" id="KW-1133">Transmembrane helix</keyword>
<comment type="caution">
    <text evidence="2">The sequence shown here is derived from an EMBL/GenBank/DDBJ whole genome shotgun (WGS) entry which is preliminary data.</text>
</comment>
<gene>
    <name evidence="2" type="ORF">H9651_09130</name>
</gene>